<proteinExistence type="predicted"/>
<dbReference type="AlphaFoldDB" id="A0A2P2LP26"/>
<dbReference type="EMBL" id="GGEC01039247">
    <property type="protein sequence ID" value="MBX19731.1"/>
    <property type="molecule type" value="Transcribed_RNA"/>
</dbReference>
<name>A0A2P2LP26_RHIMU</name>
<reference evidence="1" key="1">
    <citation type="submission" date="2018-02" db="EMBL/GenBank/DDBJ databases">
        <title>Rhizophora mucronata_Transcriptome.</title>
        <authorList>
            <person name="Meera S.P."/>
            <person name="Sreeshan A."/>
            <person name="Augustine A."/>
        </authorList>
    </citation>
    <scope>NUCLEOTIDE SEQUENCE</scope>
    <source>
        <tissue evidence="1">Leaf</tissue>
    </source>
</reference>
<sequence>MPIFLLREATEELNSVRSKNSTSNNLSFPISFSILLLLGRRPIILVRRGATEAGRIGDVARRRGGGVVSEVDGPSTTRPHHCFSFLHFYSLLLFLEISLRFTINRRRRG</sequence>
<evidence type="ECO:0000313" key="1">
    <source>
        <dbReference type="EMBL" id="MBX19731.1"/>
    </source>
</evidence>
<accession>A0A2P2LP26</accession>
<organism evidence="1">
    <name type="scientific">Rhizophora mucronata</name>
    <name type="common">Asiatic mangrove</name>
    <dbReference type="NCBI Taxonomy" id="61149"/>
    <lineage>
        <taxon>Eukaryota</taxon>
        <taxon>Viridiplantae</taxon>
        <taxon>Streptophyta</taxon>
        <taxon>Embryophyta</taxon>
        <taxon>Tracheophyta</taxon>
        <taxon>Spermatophyta</taxon>
        <taxon>Magnoliopsida</taxon>
        <taxon>eudicotyledons</taxon>
        <taxon>Gunneridae</taxon>
        <taxon>Pentapetalae</taxon>
        <taxon>rosids</taxon>
        <taxon>fabids</taxon>
        <taxon>Malpighiales</taxon>
        <taxon>Rhizophoraceae</taxon>
        <taxon>Rhizophora</taxon>
    </lineage>
</organism>
<protein>
    <submittedName>
        <fullName evidence="1">Uncharacterized protein MANES_16G131700</fullName>
    </submittedName>
</protein>